<dbReference type="Proteomes" id="UP000236546">
    <property type="component" value="Unassembled WGS sequence"/>
</dbReference>
<reference evidence="1" key="1">
    <citation type="submission" date="2017-02" db="EMBL/GenBank/DDBJ databases">
        <title>Genomes of Trichoderma spp. with biocontrol activity.</title>
        <authorList>
            <person name="Gardiner D."/>
            <person name="Kazan K."/>
            <person name="Vos C."/>
            <person name="Harvey P."/>
        </authorList>
    </citation>
    <scope>NUCLEOTIDE SEQUENCE [LARGE SCALE GENOMIC DNA]</scope>
    <source>
        <strain evidence="1">A5MH</strain>
    </source>
</reference>
<gene>
    <name evidence="1" type="ORF">TGAMA5MH_07374</name>
</gene>
<evidence type="ECO:0000313" key="1">
    <source>
        <dbReference type="EMBL" id="PNP40668.1"/>
    </source>
</evidence>
<dbReference type="AlphaFoldDB" id="A0A2K0T575"/>
<sequence>MAQLGEGFERSNEASNETTWRMEEVVLFPQLSTLILI</sequence>
<organism evidence="1">
    <name type="scientific">Trichoderma gamsii</name>
    <dbReference type="NCBI Taxonomy" id="398673"/>
    <lineage>
        <taxon>Eukaryota</taxon>
        <taxon>Fungi</taxon>
        <taxon>Dikarya</taxon>
        <taxon>Ascomycota</taxon>
        <taxon>Pezizomycotina</taxon>
        <taxon>Sordariomycetes</taxon>
        <taxon>Hypocreomycetidae</taxon>
        <taxon>Hypocreales</taxon>
        <taxon>Hypocreaceae</taxon>
        <taxon>Trichoderma</taxon>
    </lineage>
</organism>
<name>A0A2K0T575_9HYPO</name>
<protein>
    <submittedName>
        <fullName evidence="1">Uncharacterized protein</fullName>
    </submittedName>
</protein>
<dbReference type="EMBL" id="MTYH01000061">
    <property type="protein sequence ID" value="PNP40668.1"/>
    <property type="molecule type" value="Genomic_DNA"/>
</dbReference>
<accession>A0A2K0T575</accession>
<proteinExistence type="predicted"/>
<comment type="caution">
    <text evidence="1">The sequence shown here is derived from an EMBL/GenBank/DDBJ whole genome shotgun (WGS) entry which is preliminary data.</text>
</comment>